<dbReference type="EMBL" id="QUQM01000005">
    <property type="protein sequence ID" value="KAA8642765.1"/>
    <property type="molecule type" value="Genomic_DNA"/>
</dbReference>
<dbReference type="Proteomes" id="UP000324241">
    <property type="component" value="Unassembled WGS sequence"/>
</dbReference>
<evidence type="ECO:0000313" key="5">
    <source>
        <dbReference type="Proteomes" id="UP000308092"/>
    </source>
</evidence>
<feature type="domain" description="Fungal calcium binding protein" evidence="2">
    <location>
        <begin position="24"/>
        <end position="89"/>
    </location>
</feature>
<dbReference type="EMBL" id="SOSA01000070">
    <property type="protein sequence ID" value="THC97581.1"/>
    <property type="molecule type" value="Genomic_DNA"/>
</dbReference>
<comment type="caution">
    <text evidence="4">The sequence shown here is derived from an EMBL/GenBank/DDBJ whole genome shotgun (WGS) entry which is preliminary data.</text>
</comment>
<evidence type="ECO:0000313" key="4">
    <source>
        <dbReference type="EMBL" id="THC97581.1"/>
    </source>
</evidence>
<name>A0A4S3JTX8_9EURO</name>
<evidence type="ECO:0000313" key="6">
    <source>
        <dbReference type="Proteomes" id="UP000324241"/>
    </source>
</evidence>
<dbReference type="RefSeq" id="XP_033422127.1">
    <property type="nucleotide sequence ID" value="XM_033574109.1"/>
</dbReference>
<organism evidence="4 5">
    <name type="scientific">Aspergillus tanneri</name>
    <dbReference type="NCBI Taxonomy" id="1220188"/>
    <lineage>
        <taxon>Eukaryota</taxon>
        <taxon>Fungi</taxon>
        <taxon>Dikarya</taxon>
        <taxon>Ascomycota</taxon>
        <taxon>Pezizomycotina</taxon>
        <taxon>Eurotiomycetes</taxon>
        <taxon>Eurotiomycetidae</taxon>
        <taxon>Eurotiales</taxon>
        <taxon>Aspergillaceae</taxon>
        <taxon>Aspergillus</taxon>
        <taxon>Aspergillus subgen. Circumdati</taxon>
    </lineage>
</organism>
<accession>A0A4S3JTX8</accession>
<keyword evidence="5" id="KW-1185">Reference proteome</keyword>
<gene>
    <name evidence="3" type="ORF">ATNIH1004_009517</name>
    <name evidence="4" type="ORF">EYZ11_002936</name>
</gene>
<dbReference type="GeneID" id="54332219"/>
<dbReference type="Proteomes" id="UP000308092">
    <property type="component" value="Unassembled WGS sequence"/>
</dbReference>
<dbReference type="VEuPathDB" id="FungiDB:EYZ11_002936"/>
<reference evidence="4 5" key="1">
    <citation type="submission" date="2019-03" db="EMBL/GenBank/DDBJ databases">
        <title>The genome sequence of a newly discovered highly antifungal drug resistant Aspergillus species, Aspergillus tanneri NIH 1004.</title>
        <authorList>
            <person name="Mounaud S."/>
            <person name="Singh I."/>
            <person name="Joardar V."/>
            <person name="Pakala S."/>
            <person name="Pakala S."/>
            <person name="Venepally P."/>
            <person name="Hoover J."/>
            <person name="Nierman W."/>
            <person name="Chung J."/>
            <person name="Losada L."/>
        </authorList>
    </citation>
    <scope>NUCLEOTIDE SEQUENCE [LARGE SCALE GENOMIC DNA]</scope>
    <source>
        <strain evidence="4 5">NIH1004</strain>
    </source>
</reference>
<dbReference type="Pfam" id="PF12192">
    <property type="entry name" value="CBP"/>
    <property type="match status" value="1"/>
</dbReference>
<reference evidence="3 6" key="2">
    <citation type="submission" date="2019-08" db="EMBL/GenBank/DDBJ databases">
        <title>The genome sequence of a newly discovered highly antifungal drug resistant Aspergillus species, Aspergillus tanneri NIH 1004.</title>
        <authorList>
            <person name="Mounaud S."/>
            <person name="Singh I."/>
            <person name="Joardar V."/>
            <person name="Pakala S."/>
            <person name="Pakala S."/>
            <person name="Venepally P."/>
            <person name="Chung J.K."/>
            <person name="Losada L."/>
            <person name="Nierman W.C."/>
        </authorList>
    </citation>
    <scope>NUCLEOTIDE SEQUENCE [LARGE SCALE GENOMIC DNA]</scope>
    <source>
        <strain evidence="3 6">NIH1004</strain>
    </source>
</reference>
<dbReference type="Gene3D" id="1.10.1740.120">
    <property type="match status" value="1"/>
</dbReference>
<dbReference type="InterPro" id="IPR022013">
    <property type="entry name" value="CBP"/>
</dbReference>
<dbReference type="AlphaFoldDB" id="A0A4S3JTX8"/>
<proteinExistence type="predicted"/>
<feature type="signal peptide" evidence="1">
    <location>
        <begin position="1"/>
        <end position="16"/>
    </location>
</feature>
<feature type="chain" id="PRO_5033448528" description="Fungal calcium binding protein domain-containing protein" evidence="1">
    <location>
        <begin position="17"/>
        <end position="92"/>
    </location>
</feature>
<keyword evidence="1" id="KW-0732">Signal</keyword>
<dbReference type="STRING" id="1220188.A0A4S3JTX8"/>
<evidence type="ECO:0000256" key="1">
    <source>
        <dbReference type="SAM" id="SignalP"/>
    </source>
</evidence>
<protein>
    <recommendedName>
        <fullName evidence="2">Fungal calcium binding protein domain-containing protein</fullName>
    </recommendedName>
</protein>
<evidence type="ECO:0000259" key="2">
    <source>
        <dbReference type="Pfam" id="PF12192"/>
    </source>
</evidence>
<evidence type="ECO:0000313" key="3">
    <source>
        <dbReference type="EMBL" id="KAA8642765.1"/>
    </source>
</evidence>
<sequence>MRFIIAISSLLAIASAAPASGAQNLQDLHSSAAAYTESMKAAGCDWLACVSSLAGESAACAAAAAELGANPIADAACIASVGTGTASCSKCG</sequence>